<accession>A0A926NXY7</accession>
<feature type="region of interest" description="Disordered" evidence="1">
    <location>
        <begin position="1"/>
        <end position="38"/>
    </location>
</feature>
<dbReference type="Proteomes" id="UP000598467">
    <property type="component" value="Unassembled WGS sequence"/>
</dbReference>
<evidence type="ECO:0000313" key="2">
    <source>
        <dbReference type="EMBL" id="MBD1549447.1"/>
    </source>
</evidence>
<dbReference type="RefSeq" id="WP_190294137.1">
    <property type="nucleotide sequence ID" value="NZ_JABFCZ010000039.1"/>
</dbReference>
<reference evidence="2" key="1">
    <citation type="submission" date="2020-05" db="EMBL/GenBank/DDBJ databases">
        <title>Identification of trans-AT polyketide cluster in two marine bacteria, producers of a novel glutaramide-containing polyketide sesbanimide D and analogs.</title>
        <authorList>
            <person name="Kacar D."/>
            <person name="Rodriguez P."/>
            <person name="Canedo L."/>
            <person name="Gonzalez E."/>
            <person name="Galan B."/>
            <person name="De La Calle F."/>
            <person name="Garcia J.L."/>
        </authorList>
    </citation>
    <scope>NUCLEOTIDE SEQUENCE</scope>
    <source>
        <strain evidence="2">PHM038</strain>
    </source>
</reference>
<evidence type="ECO:0000313" key="3">
    <source>
        <dbReference type="Proteomes" id="UP000598467"/>
    </source>
</evidence>
<comment type="caution">
    <text evidence="2">The sequence shown here is derived from an EMBL/GenBank/DDBJ whole genome shotgun (WGS) entry which is preliminary data.</text>
</comment>
<dbReference type="EMBL" id="JABFCZ010000039">
    <property type="protein sequence ID" value="MBD1549447.1"/>
    <property type="molecule type" value="Genomic_DNA"/>
</dbReference>
<evidence type="ECO:0000256" key="1">
    <source>
        <dbReference type="SAM" id="MobiDB-lite"/>
    </source>
</evidence>
<sequence>MAAIRTPNTPTPPPSGARGGWEADRAPLPPDEDVPDAADDDFEALSVALSKEEPVAVVFGASDGFEADADADVAADVDVVWLEDAPVEP</sequence>
<gene>
    <name evidence="2" type="ORF">HK439_24580</name>
</gene>
<dbReference type="AlphaFoldDB" id="A0A926NXY7"/>
<proteinExistence type="predicted"/>
<organism evidence="2 3">
    <name type="scientific">Roseibium aggregatum</name>
    <dbReference type="NCBI Taxonomy" id="187304"/>
    <lineage>
        <taxon>Bacteria</taxon>
        <taxon>Pseudomonadati</taxon>
        <taxon>Pseudomonadota</taxon>
        <taxon>Alphaproteobacteria</taxon>
        <taxon>Hyphomicrobiales</taxon>
        <taxon>Stappiaceae</taxon>
        <taxon>Roseibium</taxon>
    </lineage>
</organism>
<name>A0A926NXY7_9HYPH</name>
<protein>
    <submittedName>
        <fullName evidence="2">Uncharacterized protein</fullName>
    </submittedName>
</protein>